<dbReference type="RefSeq" id="WP_136738623.1">
    <property type="nucleotide sequence ID" value="NZ_SUMB01000002.1"/>
</dbReference>
<proteinExistence type="predicted"/>
<organism evidence="1 2">
    <name type="scientific">Streptomyces piniterrae</name>
    <dbReference type="NCBI Taxonomy" id="2571125"/>
    <lineage>
        <taxon>Bacteria</taxon>
        <taxon>Bacillati</taxon>
        <taxon>Actinomycetota</taxon>
        <taxon>Actinomycetes</taxon>
        <taxon>Kitasatosporales</taxon>
        <taxon>Streptomycetaceae</taxon>
        <taxon>Streptomyces</taxon>
    </lineage>
</organism>
<dbReference type="EMBL" id="SUMB01000002">
    <property type="protein sequence ID" value="TJZ57003.1"/>
    <property type="molecule type" value="Genomic_DNA"/>
</dbReference>
<comment type="caution">
    <text evidence="1">The sequence shown here is derived from an EMBL/GenBank/DDBJ whole genome shotgun (WGS) entry which is preliminary data.</text>
</comment>
<dbReference type="Proteomes" id="UP000308697">
    <property type="component" value="Unassembled WGS sequence"/>
</dbReference>
<keyword evidence="2" id="KW-1185">Reference proteome</keyword>
<gene>
    <name evidence="1" type="ORF">FCH28_05875</name>
</gene>
<evidence type="ECO:0000313" key="2">
    <source>
        <dbReference type="Proteomes" id="UP000308697"/>
    </source>
</evidence>
<reference evidence="1 2" key="1">
    <citation type="submission" date="2019-04" db="EMBL/GenBank/DDBJ databases">
        <title>Streptomyces piniterrae sp. nov., a heliquinomycin-producing actinomycete isolated from rhizosphere soil of Pinus yunnanensis.</title>
        <authorList>
            <person name="Zhuang X."/>
            <person name="Zhao J."/>
        </authorList>
    </citation>
    <scope>NUCLEOTIDE SEQUENCE [LARGE SCALE GENOMIC DNA]</scope>
    <source>
        <strain evidence="2">jys28</strain>
    </source>
</reference>
<sequence>MHTKAYRPPALPTIGGCELRAAGVDWDAVRVPRRIGIHALAFLGNRSGAVIEDPCEPVVYWFVREGSTTGWDVPETRPLGVTQHLVVPPPHRVEGPGPHWRIRPADGRLITDVRALRTAVEAAVAQFAGL</sequence>
<dbReference type="AlphaFoldDB" id="A0A4U0NR93"/>
<accession>A0A4U0NR93</accession>
<protein>
    <submittedName>
        <fullName evidence="1">Uncharacterized protein</fullName>
    </submittedName>
</protein>
<evidence type="ECO:0000313" key="1">
    <source>
        <dbReference type="EMBL" id="TJZ57003.1"/>
    </source>
</evidence>
<dbReference type="OrthoDB" id="3872852at2"/>
<name>A0A4U0NR93_9ACTN</name>